<protein>
    <submittedName>
        <fullName evidence="1">Uncharacterized protein</fullName>
    </submittedName>
</protein>
<dbReference type="Proteomes" id="UP000319557">
    <property type="component" value="Chromosome"/>
</dbReference>
<accession>A0A517M7V4</accession>
<dbReference type="EMBL" id="CP036261">
    <property type="protein sequence ID" value="QDS90954.1"/>
    <property type="molecule type" value="Genomic_DNA"/>
</dbReference>
<dbReference type="AlphaFoldDB" id="A0A517M7V4"/>
<proteinExistence type="predicted"/>
<dbReference type="RefSeq" id="WP_145348673.1">
    <property type="nucleotide sequence ID" value="NZ_CP036261.1"/>
</dbReference>
<name>A0A517M7V4_9BACT</name>
<keyword evidence="2" id="KW-1185">Reference proteome</keyword>
<dbReference type="OrthoDB" id="9802424at2"/>
<reference evidence="1 2" key="1">
    <citation type="submission" date="2019-02" db="EMBL/GenBank/DDBJ databases">
        <title>Deep-cultivation of Planctomycetes and their phenomic and genomic characterization uncovers novel biology.</title>
        <authorList>
            <person name="Wiegand S."/>
            <person name="Jogler M."/>
            <person name="Boedeker C."/>
            <person name="Pinto D."/>
            <person name="Vollmers J."/>
            <person name="Rivas-Marin E."/>
            <person name="Kohn T."/>
            <person name="Peeters S.H."/>
            <person name="Heuer A."/>
            <person name="Rast P."/>
            <person name="Oberbeckmann S."/>
            <person name="Bunk B."/>
            <person name="Jeske O."/>
            <person name="Meyerdierks A."/>
            <person name="Storesund J.E."/>
            <person name="Kallscheuer N."/>
            <person name="Luecker S."/>
            <person name="Lage O.M."/>
            <person name="Pohl T."/>
            <person name="Merkel B.J."/>
            <person name="Hornburger P."/>
            <person name="Mueller R.-W."/>
            <person name="Bruemmer F."/>
            <person name="Labrenz M."/>
            <person name="Spormann A.M."/>
            <person name="Op den Camp H."/>
            <person name="Overmann J."/>
            <person name="Amann R."/>
            <person name="Jetten M.S.M."/>
            <person name="Mascher T."/>
            <person name="Medema M.H."/>
            <person name="Devos D.P."/>
            <person name="Kaster A.-K."/>
            <person name="Ovreas L."/>
            <person name="Rohde M."/>
            <person name="Galperin M.Y."/>
            <person name="Jogler C."/>
        </authorList>
    </citation>
    <scope>NUCLEOTIDE SEQUENCE [LARGE SCALE GENOMIC DNA]</scope>
    <source>
        <strain evidence="1 2">EC9</strain>
    </source>
</reference>
<gene>
    <name evidence="1" type="ORF">EC9_51730</name>
</gene>
<evidence type="ECO:0000313" key="1">
    <source>
        <dbReference type="EMBL" id="QDS90954.1"/>
    </source>
</evidence>
<sequence>MESLEEKLQMLREKYPLVPHTSAGQMWSSVRRMKAEKELGIPIDRRTGFAFSIESGLAANQMQEEAWEEFYAGLCDDLHQRFPELYRSIFRDAADAT</sequence>
<organism evidence="1 2">
    <name type="scientific">Rosistilla ulvae</name>
    <dbReference type="NCBI Taxonomy" id="1930277"/>
    <lineage>
        <taxon>Bacteria</taxon>
        <taxon>Pseudomonadati</taxon>
        <taxon>Planctomycetota</taxon>
        <taxon>Planctomycetia</taxon>
        <taxon>Pirellulales</taxon>
        <taxon>Pirellulaceae</taxon>
        <taxon>Rosistilla</taxon>
    </lineage>
</organism>
<dbReference type="KEGG" id="ruv:EC9_51730"/>
<evidence type="ECO:0000313" key="2">
    <source>
        <dbReference type="Proteomes" id="UP000319557"/>
    </source>
</evidence>